<evidence type="ECO:0000313" key="5">
    <source>
        <dbReference type="Proteomes" id="UP001610432"/>
    </source>
</evidence>
<dbReference type="PANTHER" id="PTHR47840">
    <property type="entry name" value="ZN(II)2CYS6 TRANSCRIPTION FACTOR (EUROFUNG)-RELATED"/>
    <property type="match status" value="1"/>
</dbReference>
<sequence>MAAVQSMGFHRSGARLQDQDLHPDTKAYPHLMWFRLVFYDRQMCLLHGMPEGTLDRGMGTEAMLTQDTDAGRLERQHCVIMSRILERNITAVLSDCALTQDPNHQLHRLTRTLASRWWVTPNLTSEKQKDALFWDMRRLSAQLCHYNLLN</sequence>
<gene>
    <name evidence="4" type="ORF">BJX67DRAFT_190534</name>
</gene>
<dbReference type="Proteomes" id="UP001610432">
    <property type="component" value="Unassembled WGS sequence"/>
</dbReference>
<accession>A0ABR4LKB9</accession>
<evidence type="ECO:0000256" key="3">
    <source>
        <dbReference type="ARBA" id="ARBA00023242"/>
    </source>
</evidence>
<protein>
    <submittedName>
        <fullName evidence="4">Uncharacterized protein</fullName>
    </submittedName>
</protein>
<comment type="caution">
    <text evidence="4">The sequence shown here is derived from an EMBL/GenBank/DDBJ whole genome shotgun (WGS) entry which is preliminary data.</text>
</comment>
<reference evidence="4 5" key="1">
    <citation type="submission" date="2024-07" db="EMBL/GenBank/DDBJ databases">
        <title>Section-level genome sequencing and comparative genomics of Aspergillus sections Usti and Cavernicolus.</title>
        <authorList>
            <consortium name="Lawrence Berkeley National Laboratory"/>
            <person name="Nybo J.L."/>
            <person name="Vesth T.C."/>
            <person name="Theobald S."/>
            <person name="Frisvad J.C."/>
            <person name="Larsen T.O."/>
            <person name="Kjaerboelling I."/>
            <person name="Rothschild-Mancinelli K."/>
            <person name="Lyhne E.K."/>
            <person name="Kogle M.E."/>
            <person name="Barry K."/>
            <person name="Clum A."/>
            <person name="Na H."/>
            <person name="Ledsgaard L."/>
            <person name="Lin J."/>
            <person name="Lipzen A."/>
            <person name="Kuo A."/>
            <person name="Riley R."/>
            <person name="Mondo S."/>
            <person name="Labutti K."/>
            <person name="Haridas S."/>
            <person name="Pangalinan J."/>
            <person name="Salamov A.A."/>
            <person name="Simmons B.A."/>
            <person name="Magnuson J.K."/>
            <person name="Chen J."/>
            <person name="Drula E."/>
            <person name="Henrissat B."/>
            <person name="Wiebenga A."/>
            <person name="Lubbers R.J."/>
            <person name="Gomes A.C."/>
            <person name="Macurrencykelacurrency M.R."/>
            <person name="Stajich J."/>
            <person name="Grigoriev I.V."/>
            <person name="Mortensen U.H."/>
            <person name="De Vries R.P."/>
            <person name="Baker S.E."/>
            <person name="Andersen M.R."/>
        </authorList>
    </citation>
    <scope>NUCLEOTIDE SEQUENCE [LARGE SCALE GENOMIC DNA]</scope>
    <source>
        <strain evidence="4 5">CBS 449.75</strain>
    </source>
</reference>
<keyword evidence="3" id="KW-0539">Nucleus</keyword>
<dbReference type="RefSeq" id="XP_070883954.1">
    <property type="nucleotide sequence ID" value="XM_071025325.1"/>
</dbReference>
<dbReference type="PANTHER" id="PTHR47840:SF1">
    <property type="entry name" value="ZN(II)2CYS6 TRANSCRIPTION FACTOR (EUROFUNG)"/>
    <property type="match status" value="1"/>
</dbReference>
<proteinExistence type="predicted"/>
<evidence type="ECO:0000256" key="2">
    <source>
        <dbReference type="ARBA" id="ARBA00023163"/>
    </source>
</evidence>
<keyword evidence="2" id="KW-0804">Transcription</keyword>
<organism evidence="4 5">
    <name type="scientific">Aspergillus lucknowensis</name>
    <dbReference type="NCBI Taxonomy" id="176173"/>
    <lineage>
        <taxon>Eukaryota</taxon>
        <taxon>Fungi</taxon>
        <taxon>Dikarya</taxon>
        <taxon>Ascomycota</taxon>
        <taxon>Pezizomycotina</taxon>
        <taxon>Eurotiomycetes</taxon>
        <taxon>Eurotiomycetidae</taxon>
        <taxon>Eurotiales</taxon>
        <taxon>Aspergillaceae</taxon>
        <taxon>Aspergillus</taxon>
        <taxon>Aspergillus subgen. Nidulantes</taxon>
    </lineage>
</organism>
<keyword evidence="1" id="KW-0805">Transcription regulation</keyword>
<dbReference type="GeneID" id="98140397"/>
<evidence type="ECO:0000256" key="1">
    <source>
        <dbReference type="ARBA" id="ARBA00023015"/>
    </source>
</evidence>
<evidence type="ECO:0000313" key="4">
    <source>
        <dbReference type="EMBL" id="KAL2864975.1"/>
    </source>
</evidence>
<keyword evidence="5" id="KW-1185">Reference proteome</keyword>
<dbReference type="EMBL" id="JBFXLQ010000035">
    <property type="protein sequence ID" value="KAL2864975.1"/>
    <property type="molecule type" value="Genomic_DNA"/>
</dbReference>
<name>A0ABR4LKB9_9EURO</name>